<feature type="compositionally biased region" description="Low complexity" evidence="1">
    <location>
        <begin position="684"/>
        <end position="708"/>
    </location>
</feature>
<feature type="compositionally biased region" description="Basic and acidic residues" evidence="1">
    <location>
        <begin position="556"/>
        <end position="566"/>
    </location>
</feature>
<feature type="region of interest" description="Disordered" evidence="1">
    <location>
        <begin position="835"/>
        <end position="866"/>
    </location>
</feature>
<feature type="compositionally biased region" description="Basic residues" evidence="1">
    <location>
        <begin position="635"/>
        <end position="649"/>
    </location>
</feature>
<organism evidence="2 3">
    <name type="scientific">Hebeloma cylindrosporum</name>
    <dbReference type="NCBI Taxonomy" id="76867"/>
    <lineage>
        <taxon>Eukaryota</taxon>
        <taxon>Fungi</taxon>
        <taxon>Dikarya</taxon>
        <taxon>Basidiomycota</taxon>
        <taxon>Agaricomycotina</taxon>
        <taxon>Agaricomycetes</taxon>
        <taxon>Agaricomycetidae</taxon>
        <taxon>Agaricales</taxon>
        <taxon>Agaricineae</taxon>
        <taxon>Hymenogastraceae</taxon>
        <taxon>Hebeloma</taxon>
    </lineage>
</organism>
<dbReference type="Proteomes" id="UP000053424">
    <property type="component" value="Unassembled WGS sequence"/>
</dbReference>
<feature type="compositionally biased region" description="Basic and acidic residues" evidence="1">
    <location>
        <begin position="502"/>
        <end position="516"/>
    </location>
</feature>
<feature type="compositionally biased region" description="Pro residues" evidence="1">
    <location>
        <begin position="589"/>
        <end position="603"/>
    </location>
</feature>
<evidence type="ECO:0000313" key="3">
    <source>
        <dbReference type="Proteomes" id="UP000053424"/>
    </source>
</evidence>
<dbReference type="STRING" id="686832.A0A0C2YWD3"/>
<sequence length="891" mass="99260">MPPKAKPASSSKDLVPVGPRDVSSKTHSKPKRDEKGQKPTTSRALVLRNGKYGSQGTGEVILMGRMSGREKMDLLAEDLVKESKKAILSPFRLEKCLKIAEAQSELYVDDIANLRDPEFFRHLIEAELLARAQPGKDAPRRPSHVAKVVATRIHNSYMLASAWKIVSDSLNALAVDGVSDRNIKMKLKSNPDIRERYLVLYDTVNVLVKMSQDRVSVLATTTPHFARYFKISEFSDPGKSEYVFDWKDTNLRGAADSFLDSIIIELCFPQGTYPKAILFRILHDAIEETPREEKYFPQVLWDAVGDLSVSLELQELLEAPLFGAEGEAWKQQPRQMPEEYESWVDAQIYSERASNMIANFKDVFISLDKTRNKTVLDNIWNQMNSNYISVCGEDMDSLWKLHEAFHYAPQWSSYAMPDISEESDSDTAWKKTALVKKSHKKSRLAITNGDDSDSSMPGLQSVSNTSDDDDDDDDDEDSEYESDEESDDDQAGYNTEEEDENRDMLREAMDMAHEADWLSGTDLPPEIDPFLQEDRKGNPFLKLLGSLRGRVFSSDAKLKTTTRTEPRTTAARGAFRATPGGAPKQVPTTLPPKPEPAPIPKTPSAPTTGTVPRPPASQKATVEDVEDEDDVQASPRKKKKKKPKKKKKTTSLDSPPASPSPSAPSIESVASAAAKMNLSEQPSPKKSASISSVNSSLKPSLPKSAPSPFYSSTTSLGIGETTTAQSAHSYLQTINAKTEKKIKTRPDHASLFSNDDDEKRGLFSKISSKVTGKDREKEMKEAKQSWFSKLSKKTTGYMHQLLKTGEDSGAVGKGSMKWEQFLKIMREMGFSYDPSTAGSSVRFDPPNPNDRPITFHKPHPDPTLTPVLRDKYAKRLKRVYGWSAEDLAKIS</sequence>
<dbReference type="GO" id="GO:0003729">
    <property type="term" value="F:mRNA binding"/>
    <property type="evidence" value="ECO:0007669"/>
    <property type="project" value="InterPro"/>
</dbReference>
<feature type="compositionally biased region" description="Low complexity" evidence="1">
    <location>
        <begin position="663"/>
        <end position="674"/>
    </location>
</feature>
<dbReference type="InterPro" id="IPR012933">
    <property type="entry name" value="HicA_mRNA_interferase"/>
</dbReference>
<feature type="region of interest" description="Disordered" evidence="1">
    <location>
        <begin position="551"/>
        <end position="716"/>
    </location>
</feature>
<feature type="region of interest" description="Disordered" evidence="1">
    <location>
        <begin position="1"/>
        <end position="44"/>
    </location>
</feature>
<feature type="compositionally biased region" description="Acidic residues" evidence="1">
    <location>
        <begin position="466"/>
        <end position="501"/>
    </location>
</feature>
<dbReference type="OrthoDB" id="2922289at2759"/>
<protein>
    <submittedName>
        <fullName evidence="2">Uncharacterized protein</fullName>
    </submittedName>
</protein>
<name>A0A0C2YWD3_HEBCY</name>
<accession>A0A0C2YWD3</accession>
<feature type="compositionally biased region" description="Polar residues" evidence="1">
    <location>
        <begin position="454"/>
        <end position="465"/>
    </location>
</feature>
<dbReference type="AlphaFoldDB" id="A0A0C2YWD3"/>
<dbReference type="PANTHER" id="PTHR40788:SF1">
    <property type="entry name" value="IPA PROTEIN"/>
    <property type="match status" value="1"/>
</dbReference>
<evidence type="ECO:0000256" key="1">
    <source>
        <dbReference type="SAM" id="MobiDB-lite"/>
    </source>
</evidence>
<evidence type="ECO:0000313" key="2">
    <source>
        <dbReference type="EMBL" id="KIM45307.1"/>
    </source>
</evidence>
<keyword evidence="3" id="KW-1185">Reference proteome</keyword>
<feature type="region of interest" description="Disordered" evidence="1">
    <location>
        <begin position="442"/>
        <end position="534"/>
    </location>
</feature>
<reference evidence="3" key="2">
    <citation type="submission" date="2015-01" db="EMBL/GenBank/DDBJ databases">
        <title>Evolutionary Origins and Diversification of the Mycorrhizal Mutualists.</title>
        <authorList>
            <consortium name="DOE Joint Genome Institute"/>
            <consortium name="Mycorrhizal Genomics Consortium"/>
            <person name="Kohler A."/>
            <person name="Kuo A."/>
            <person name="Nagy L.G."/>
            <person name="Floudas D."/>
            <person name="Copeland A."/>
            <person name="Barry K.W."/>
            <person name="Cichocki N."/>
            <person name="Veneault-Fourrey C."/>
            <person name="LaButti K."/>
            <person name="Lindquist E.A."/>
            <person name="Lipzen A."/>
            <person name="Lundell T."/>
            <person name="Morin E."/>
            <person name="Murat C."/>
            <person name="Riley R."/>
            <person name="Ohm R."/>
            <person name="Sun H."/>
            <person name="Tunlid A."/>
            <person name="Henrissat B."/>
            <person name="Grigoriev I.V."/>
            <person name="Hibbett D.S."/>
            <person name="Martin F."/>
        </authorList>
    </citation>
    <scope>NUCLEOTIDE SEQUENCE [LARGE SCALE GENOMIC DNA]</scope>
    <source>
        <strain evidence="3">h7</strain>
    </source>
</reference>
<reference evidence="2 3" key="1">
    <citation type="submission" date="2014-04" db="EMBL/GenBank/DDBJ databases">
        <authorList>
            <consortium name="DOE Joint Genome Institute"/>
            <person name="Kuo A."/>
            <person name="Gay G."/>
            <person name="Dore J."/>
            <person name="Kohler A."/>
            <person name="Nagy L.G."/>
            <person name="Floudas D."/>
            <person name="Copeland A."/>
            <person name="Barry K.W."/>
            <person name="Cichocki N."/>
            <person name="Veneault-Fourrey C."/>
            <person name="LaButti K."/>
            <person name="Lindquist E.A."/>
            <person name="Lipzen A."/>
            <person name="Lundell T."/>
            <person name="Morin E."/>
            <person name="Murat C."/>
            <person name="Sun H."/>
            <person name="Tunlid A."/>
            <person name="Henrissat B."/>
            <person name="Grigoriev I.V."/>
            <person name="Hibbett D.S."/>
            <person name="Martin F."/>
            <person name="Nordberg H.P."/>
            <person name="Cantor M.N."/>
            <person name="Hua S.X."/>
        </authorList>
    </citation>
    <scope>NUCLEOTIDE SEQUENCE [LARGE SCALE GENOMIC DNA]</scope>
    <source>
        <strain evidence="3">h7</strain>
    </source>
</reference>
<gene>
    <name evidence="2" type="ORF">M413DRAFT_441989</name>
</gene>
<feature type="compositionally biased region" description="Low complexity" evidence="1">
    <location>
        <begin position="567"/>
        <end position="583"/>
    </location>
</feature>
<dbReference type="HOGENOM" id="CLU_017200_0_0_1"/>
<dbReference type="EMBL" id="KN831772">
    <property type="protein sequence ID" value="KIM45307.1"/>
    <property type="molecule type" value="Genomic_DNA"/>
</dbReference>
<dbReference type="Pfam" id="PF07927">
    <property type="entry name" value="HicA_toxin"/>
    <property type="match status" value="1"/>
</dbReference>
<proteinExistence type="predicted"/>
<dbReference type="PANTHER" id="PTHR40788">
    <property type="entry name" value="CLR5 DOMAIN-CONTAINING PROTEIN-RELATED"/>
    <property type="match status" value="1"/>
</dbReference>